<dbReference type="GO" id="GO:0000145">
    <property type="term" value="C:exocyst"/>
    <property type="evidence" value="ECO:0007669"/>
    <property type="project" value="TreeGrafter"/>
</dbReference>
<dbReference type="InterPro" id="IPR009976">
    <property type="entry name" value="Sec10-like"/>
</dbReference>
<dbReference type="GO" id="GO:0006887">
    <property type="term" value="P:exocytosis"/>
    <property type="evidence" value="ECO:0007669"/>
    <property type="project" value="UniProtKB-KW"/>
</dbReference>
<evidence type="ECO:0000256" key="5">
    <source>
        <dbReference type="SAM" id="Coils"/>
    </source>
</evidence>
<feature type="coiled-coil region" evidence="5">
    <location>
        <begin position="62"/>
        <end position="89"/>
    </location>
</feature>
<evidence type="ECO:0000259" key="8">
    <source>
        <dbReference type="Pfam" id="PF20667"/>
    </source>
</evidence>
<evidence type="ECO:0000256" key="3">
    <source>
        <dbReference type="ARBA" id="ARBA00022483"/>
    </source>
</evidence>
<evidence type="ECO:0000259" key="7">
    <source>
        <dbReference type="Pfam" id="PF07393"/>
    </source>
</evidence>
<comment type="caution">
    <text evidence="9">The sequence shown here is derived from an EMBL/GenBank/DDBJ whole genome shotgun (WGS) entry which is preliminary data.</text>
</comment>
<dbReference type="GO" id="GO:0006893">
    <property type="term" value="P:Golgi to plasma membrane transport"/>
    <property type="evidence" value="ECO:0007669"/>
    <property type="project" value="TreeGrafter"/>
</dbReference>
<dbReference type="Proteomes" id="UP000614334">
    <property type="component" value="Unassembled WGS sequence"/>
</dbReference>
<dbReference type="Gene3D" id="1.20.58.1970">
    <property type="match status" value="1"/>
</dbReference>
<keyword evidence="4 5" id="KW-0175">Coiled coil</keyword>
<evidence type="ECO:0000256" key="6">
    <source>
        <dbReference type="SAM" id="MobiDB-lite"/>
    </source>
</evidence>
<dbReference type="AlphaFoldDB" id="A0A8H7IIN3"/>
<proteinExistence type="inferred from homology"/>
<protein>
    <submittedName>
        <fullName evidence="9">Exocyst complex component Sec10</fullName>
    </submittedName>
</protein>
<feature type="domain" description="Exocyst complex component Sec10 N-terminal" evidence="8">
    <location>
        <begin position="44"/>
        <end position="158"/>
    </location>
</feature>
<organism evidence="9 10">
    <name type="scientific">Rhizoctonia solani</name>
    <dbReference type="NCBI Taxonomy" id="456999"/>
    <lineage>
        <taxon>Eukaryota</taxon>
        <taxon>Fungi</taxon>
        <taxon>Dikarya</taxon>
        <taxon>Basidiomycota</taxon>
        <taxon>Agaricomycotina</taxon>
        <taxon>Agaricomycetes</taxon>
        <taxon>Cantharellales</taxon>
        <taxon>Ceratobasidiaceae</taxon>
        <taxon>Rhizoctonia</taxon>
    </lineage>
</organism>
<evidence type="ECO:0000256" key="2">
    <source>
        <dbReference type="ARBA" id="ARBA00022448"/>
    </source>
</evidence>
<dbReference type="InterPro" id="IPR048627">
    <property type="entry name" value="Sec10_HB"/>
</dbReference>
<gene>
    <name evidence="9" type="ORF">RHS01_02047</name>
</gene>
<evidence type="ECO:0000313" key="10">
    <source>
        <dbReference type="Proteomes" id="UP000614334"/>
    </source>
</evidence>
<evidence type="ECO:0000313" key="9">
    <source>
        <dbReference type="EMBL" id="KAF8759807.1"/>
    </source>
</evidence>
<evidence type="ECO:0000256" key="4">
    <source>
        <dbReference type="ARBA" id="ARBA00023054"/>
    </source>
</evidence>
<reference evidence="9" key="1">
    <citation type="submission" date="2020-09" db="EMBL/GenBank/DDBJ databases">
        <title>Comparative genome analyses of four rice-infecting Rhizoctonia solani isolates reveal extensive enrichment of homogalacturonan modification genes.</title>
        <authorList>
            <person name="Lee D.-Y."/>
            <person name="Jeon J."/>
            <person name="Kim K.-T."/>
            <person name="Cheong K."/>
            <person name="Song H."/>
            <person name="Choi G."/>
            <person name="Ko J."/>
            <person name="Opiyo S.O."/>
            <person name="Zuo S."/>
            <person name="Madhav S."/>
            <person name="Lee Y.-H."/>
            <person name="Wang G.-L."/>
        </authorList>
    </citation>
    <scope>NUCLEOTIDE SEQUENCE</scope>
    <source>
        <strain evidence="9">AG1-IA B2</strain>
    </source>
</reference>
<evidence type="ECO:0000256" key="1">
    <source>
        <dbReference type="ARBA" id="ARBA00006572"/>
    </source>
</evidence>
<keyword evidence="2" id="KW-0813">Transport</keyword>
<feature type="compositionally biased region" description="Polar residues" evidence="6">
    <location>
        <begin position="802"/>
        <end position="811"/>
    </location>
</feature>
<feature type="region of interest" description="Disordered" evidence="6">
    <location>
        <begin position="799"/>
        <end position="827"/>
    </location>
</feature>
<feature type="domain" description="Exocyst complex component Sec10-like alpha-helical bundle" evidence="7">
    <location>
        <begin position="283"/>
        <end position="772"/>
    </location>
</feature>
<dbReference type="PANTHER" id="PTHR12100:SF0">
    <property type="entry name" value="EXOCYST COMPLEX COMPONENT 5"/>
    <property type="match status" value="1"/>
</dbReference>
<dbReference type="Pfam" id="PF20667">
    <property type="entry name" value="Sec10_N"/>
    <property type="match status" value="1"/>
</dbReference>
<dbReference type="PANTHER" id="PTHR12100">
    <property type="entry name" value="SEC10"/>
    <property type="match status" value="1"/>
</dbReference>
<comment type="similarity">
    <text evidence="1">Belongs to the SEC10 family.</text>
</comment>
<sequence>MDPSVENLLGTRTFEDQFDIKEFVSSISENLIQQSNQEPGPFDPRPFIRNFEAAVDKLLTIRKDIQKKTEMLEKSVKSAEEEYNQKMVELNSGFEAVGRSFTSMESKITEVGRSAIRIGEQLESVHLGRQRAQAAYDLFDHYNRLSRGDTSSLETLKKETKSREGTRQVAIILRRLNVVAKEVDVPGADTTRENIERYCEKFEKDMLKLFDRYYRKGDPKMMARCAQTLLEFNGGSSCVQMYVNQHDFFISENRVQGPDETNLVWQSLLDPRTGGSDHSSCIPNPPIVMQVFLQRVFAQVIQQYLEAALERASTISNLAFLRMLNMAHIQTSALVEDLKQFDLSTTITRSNPAPAPVDPLAASGSAGAGAAAPFGPMLDTAMEEIFVPHTEGNKYLERESKSLGEMYLNLLIRFTKYHEKASKSKTSNLYGRLVNQLANAAATSSSNSAPGSTRAQAAAAFMKFSGISGTPVESEDDPVKEKMGRLVSKSLRQCSSGTLKQSEDAPKHALSLLRVLSEALGRSYIEVAIETAQNRLESRDTKTEPDLSGLAIIRCTDLICHLWQQYINIALLPLASSSVTLRREMSIFSSQTISRIEGATNTLMQKIIDAVLVYLASQLSKQKKNDFKPRNDDLSFARVNTDPCTACCEMLDKFRDAAKENTSGKNLEYLLTEVGTSFHSLLLEHLRKFSVNETGGIMLAKDLKSYQDTISTYNIAALDERYEFLRQLGNVFLVPAQSLKSFVTESYLGRIDAQLLRPYLAQRSDWNQTERQGIKERLGVTGKLAAVVRELDNLRVGDEGNVSGSASQRNSGAFGLSPGMNYGAGER</sequence>
<feature type="domain" description="Exocyst complex component Sec10-like alpha-helical bundle" evidence="7">
    <location>
        <begin position="169"/>
        <end position="273"/>
    </location>
</feature>
<dbReference type="Pfam" id="PF07393">
    <property type="entry name" value="Sec10_HB"/>
    <property type="match status" value="2"/>
</dbReference>
<keyword evidence="3" id="KW-0268">Exocytosis</keyword>
<dbReference type="InterPro" id="IPR048625">
    <property type="entry name" value="Sec10_N"/>
</dbReference>
<name>A0A8H7IIN3_9AGAM</name>
<accession>A0A8H7IIN3</accession>
<dbReference type="EMBL" id="JACYCF010000002">
    <property type="protein sequence ID" value="KAF8759807.1"/>
    <property type="molecule type" value="Genomic_DNA"/>
</dbReference>